<dbReference type="EMBL" id="UINC01219617">
    <property type="protein sequence ID" value="SVE47164.1"/>
    <property type="molecule type" value="Genomic_DNA"/>
</dbReference>
<gene>
    <name evidence="1" type="ORF">METZ01_LOCUS500018</name>
</gene>
<dbReference type="AlphaFoldDB" id="A0A383DS72"/>
<sequence>MANDNYVRCKPGELTDNTFNRLAGVTKFHQLNIIKNNRGN</sequence>
<protein>
    <submittedName>
        <fullName evidence="1">Uncharacterized protein</fullName>
    </submittedName>
</protein>
<organism evidence="1">
    <name type="scientific">marine metagenome</name>
    <dbReference type="NCBI Taxonomy" id="408172"/>
    <lineage>
        <taxon>unclassified sequences</taxon>
        <taxon>metagenomes</taxon>
        <taxon>ecological metagenomes</taxon>
    </lineage>
</organism>
<evidence type="ECO:0000313" key="1">
    <source>
        <dbReference type="EMBL" id="SVE47164.1"/>
    </source>
</evidence>
<proteinExistence type="predicted"/>
<feature type="non-terminal residue" evidence="1">
    <location>
        <position position="40"/>
    </location>
</feature>
<name>A0A383DS72_9ZZZZ</name>
<reference evidence="1" key="1">
    <citation type="submission" date="2018-05" db="EMBL/GenBank/DDBJ databases">
        <authorList>
            <person name="Lanie J.A."/>
            <person name="Ng W.-L."/>
            <person name="Kazmierczak K.M."/>
            <person name="Andrzejewski T.M."/>
            <person name="Davidsen T.M."/>
            <person name="Wayne K.J."/>
            <person name="Tettelin H."/>
            <person name="Glass J.I."/>
            <person name="Rusch D."/>
            <person name="Podicherti R."/>
            <person name="Tsui H.-C.T."/>
            <person name="Winkler M.E."/>
        </authorList>
    </citation>
    <scope>NUCLEOTIDE SEQUENCE</scope>
</reference>
<accession>A0A383DS72</accession>